<keyword evidence="3" id="KW-1185">Reference proteome</keyword>
<comment type="caution">
    <text evidence="2">The sequence shown here is derived from an EMBL/GenBank/DDBJ whole genome shotgun (WGS) entry which is preliminary data.</text>
</comment>
<feature type="chain" id="PRO_5046875864" description="Streptogrisin C" evidence="1">
    <location>
        <begin position="27"/>
        <end position="395"/>
    </location>
</feature>
<name>A0ABX1FUW7_9PSEU</name>
<keyword evidence="1" id="KW-0732">Signal</keyword>
<dbReference type="InterPro" id="IPR043504">
    <property type="entry name" value="Peptidase_S1_PA_chymotrypsin"/>
</dbReference>
<reference evidence="2 3" key="1">
    <citation type="submission" date="2019-08" db="EMBL/GenBank/DDBJ databases">
        <title>Lentzea from Indian Himalayas.</title>
        <authorList>
            <person name="Mandal S."/>
            <person name="Mallick Gupta A."/>
            <person name="Maiti P.K."/>
            <person name="Sarkar J."/>
            <person name="Mandal S."/>
        </authorList>
    </citation>
    <scope>NUCLEOTIDE SEQUENCE [LARGE SCALE GENOMIC DNA]</scope>
    <source>
        <strain evidence="2 3">PSKA42</strain>
    </source>
</reference>
<dbReference type="Proteomes" id="UP001515943">
    <property type="component" value="Unassembled WGS sequence"/>
</dbReference>
<dbReference type="Gene3D" id="2.40.10.10">
    <property type="entry name" value="Trypsin-like serine proteases"/>
    <property type="match status" value="2"/>
</dbReference>
<feature type="signal peptide" evidence="1">
    <location>
        <begin position="1"/>
        <end position="26"/>
    </location>
</feature>
<evidence type="ECO:0000313" key="2">
    <source>
        <dbReference type="EMBL" id="NKE62807.1"/>
    </source>
</evidence>
<evidence type="ECO:0008006" key="4">
    <source>
        <dbReference type="Google" id="ProtNLM"/>
    </source>
</evidence>
<dbReference type="EMBL" id="VSRL01000286">
    <property type="protein sequence ID" value="NKE62807.1"/>
    <property type="molecule type" value="Genomic_DNA"/>
</dbReference>
<gene>
    <name evidence="2" type="ORF">FXN61_41235</name>
</gene>
<dbReference type="RefSeq" id="WP_167979417.1">
    <property type="nucleotide sequence ID" value="NZ_VSRL01000286.1"/>
</dbReference>
<proteinExistence type="predicted"/>
<dbReference type="SUPFAM" id="SSF50494">
    <property type="entry name" value="Trypsin-like serine proteases"/>
    <property type="match status" value="1"/>
</dbReference>
<evidence type="ECO:0000256" key="1">
    <source>
        <dbReference type="SAM" id="SignalP"/>
    </source>
</evidence>
<organism evidence="2 3">
    <name type="scientific">Lentzea indica</name>
    <dbReference type="NCBI Taxonomy" id="2604800"/>
    <lineage>
        <taxon>Bacteria</taxon>
        <taxon>Bacillati</taxon>
        <taxon>Actinomycetota</taxon>
        <taxon>Actinomycetes</taxon>
        <taxon>Pseudonocardiales</taxon>
        <taxon>Pseudonocardiaceae</taxon>
        <taxon>Lentzea</taxon>
    </lineage>
</organism>
<sequence>MNRQRWAAAALAAGSLLALLPGQASAAPRLSVDDAIPPVADRLYELGASRGFTSQRTDYQHRSITVRWSGDVPQDVRSYADSKPNGVTITIVPGAKYSRAEADAARTRLQTSEYGRQLGIVSTSLRQDGSGIDVGVASTFSAFAADEAKQVAGIEDVHINYGTNAPEGYSRPNDAAPWKGGARIRHAGRGSCTSGFAVLRGSVGKLITARHCDPGANAAVTDGAGQQIAPGDASVAGIAAVDSLMIDPSASPATTPKIYRGAWSSNTTSTVKNWASNWPGDPVCNSSSSTGEHCGEVYDDSQNISFGGVTVNVIQVKATSGIMGGQGDSGGPMFKKLSNGVQARGILLGPDTDYAQTTSCGTTAPDAQGIYCSRYINYVPISTILNAWGVSLEVG</sequence>
<evidence type="ECO:0000313" key="3">
    <source>
        <dbReference type="Proteomes" id="UP001515943"/>
    </source>
</evidence>
<dbReference type="InterPro" id="IPR009003">
    <property type="entry name" value="Peptidase_S1_PA"/>
</dbReference>
<protein>
    <recommendedName>
        <fullName evidence="4">Streptogrisin C</fullName>
    </recommendedName>
</protein>
<accession>A0ABX1FUW7</accession>